<dbReference type="Gene3D" id="3.40.50.150">
    <property type="entry name" value="Vaccinia Virus protein VP39"/>
    <property type="match status" value="1"/>
</dbReference>
<dbReference type="EC" id="2.1.1.182" evidence="7"/>
<evidence type="ECO:0000256" key="8">
    <source>
        <dbReference type="PROSITE-ProRule" id="PRU01026"/>
    </source>
</evidence>
<evidence type="ECO:0000259" key="9">
    <source>
        <dbReference type="SMART" id="SM00650"/>
    </source>
</evidence>
<evidence type="ECO:0000256" key="4">
    <source>
        <dbReference type="ARBA" id="ARBA00022679"/>
    </source>
</evidence>
<feature type="domain" description="Ribosomal RNA adenine methylase transferase N-terminal" evidence="9">
    <location>
        <begin position="24"/>
        <end position="195"/>
    </location>
</feature>
<dbReference type="Pfam" id="PF00398">
    <property type="entry name" value="RrnaAD"/>
    <property type="match status" value="1"/>
</dbReference>
<sequence>MEKSFDKVRPKKSLGQHFLHDQNTARKIVESLKVKEGANPVLEIGPGMGVLTQYLVTNDKLNLKLIEIDRDSVKYLHKHYPAMGENIVEGDFLAIELKKVFDSTFAIIGNFPYNISSQIFFKVLEHRDQVDQVVCMLQKEVADRIAEKPGSKTYGILSVLLQAYYTVQYLFKVPPGAFTPPPKVMSAVIRLERNQTVKLGCDEQLFVKVVKQGFNNRRKTLRNALKPLILPAEISSLKLLDKRAEQLSVEEFVHLTQLIESSRGTANTGV</sequence>
<proteinExistence type="inferred from homology"/>
<evidence type="ECO:0000313" key="11">
    <source>
        <dbReference type="Proteomes" id="UP001597112"/>
    </source>
</evidence>
<dbReference type="InterPro" id="IPR011530">
    <property type="entry name" value="rRNA_adenine_dimethylase"/>
</dbReference>
<feature type="binding site" evidence="7 8">
    <location>
        <position position="45"/>
    </location>
    <ligand>
        <name>S-adenosyl-L-methionine</name>
        <dbReference type="ChEBI" id="CHEBI:59789"/>
    </ligand>
</feature>
<keyword evidence="1 7" id="KW-0963">Cytoplasm</keyword>
<comment type="caution">
    <text evidence="10">The sequence shown here is derived from an EMBL/GenBank/DDBJ whole genome shotgun (WGS) entry which is preliminary data.</text>
</comment>
<dbReference type="EMBL" id="JBHTKA010000001">
    <property type="protein sequence ID" value="MFD0998791.1"/>
    <property type="molecule type" value="Genomic_DNA"/>
</dbReference>
<evidence type="ECO:0000256" key="3">
    <source>
        <dbReference type="ARBA" id="ARBA00022603"/>
    </source>
</evidence>
<gene>
    <name evidence="7 10" type="primary">rsmA</name>
    <name evidence="7" type="synonym">ksgA</name>
    <name evidence="10" type="ORF">ACFQ21_05710</name>
</gene>
<organism evidence="10 11">
    <name type="scientific">Ohtaekwangia kribbensis</name>
    <dbReference type="NCBI Taxonomy" id="688913"/>
    <lineage>
        <taxon>Bacteria</taxon>
        <taxon>Pseudomonadati</taxon>
        <taxon>Bacteroidota</taxon>
        <taxon>Cytophagia</taxon>
        <taxon>Cytophagales</taxon>
        <taxon>Fulvivirgaceae</taxon>
        <taxon>Ohtaekwangia</taxon>
    </lineage>
</organism>
<dbReference type="Proteomes" id="UP001597112">
    <property type="component" value="Unassembled WGS sequence"/>
</dbReference>
<name>A0ABW3K0V6_9BACT</name>
<comment type="subcellular location">
    <subcellularLocation>
        <location evidence="7">Cytoplasm</location>
    </subcellularLocation>
</comment>
<dbReference type="PANTHER" id="PTHR11727">
    <property type="entry name" value="DIMETHYLADENOSINE TRANSFERASE"/>
    <property type="match status" value="1"/>
</dbReference>
<dbReference type="InterPro" id="IPR023165">
    <property type="entry name" value="rRNA_Ade_diMease-like_C"/>
</dbReference>
<dbReference type="PROSITE" id="PS01131">
    <property type="entry name" value="RRNA_A_DIMETH"/>
    <property type="match status" value="1"/>
</dbReference>
<dbReference type="Gene3D" id="1.10.8.100">
    <property type="entry name" value="Ribosomal RNA adenine dimethylase-like, domain 2"/>
    <property type="match status" value="1"/>
</dbReference>
<protein>
    <recommendedName>
        <fullName evidence="7">Ribosomal RNA small subunit methyltransferase A</fullName>
        <ecNumber evidence="7">2.1.1.182</ecNumber>
    </recommendedName>
    <alternativeName>
        <fullName evidence="7">16S rRNA (adenine(1518)-N(6)/adenine(1519)-N(6))-dimethyltransferase</fullName>
    </alternativeName>
    <alternativeName>
        <fullName evidence="7">16S rRNA dimethyladenosine transferase</fullName>
    </alternativeName>
    <alternativeName>
        <fullName evidence="7">16S rRNA dimethylase</fullName>
    </alternativeName>
    <alternativeName>
        <fullName evidence="7">S-adenosylmethionine-6-N', N'-adenosyl(rRNA) dimethyltransferase</fullName>
    </alternativeName>
</protein>
<keyword evidence="3 7" id="KW-0489">Methyltransferase</keyword>
<dbReference type="InterPro" id="IPR001737">
    <property type="entry name" value="KsgA/Erm"/>
</dbReference>
<dbReference type="InterPro" id="IPR020596">
    <property type="entry name" value="rRNA_Ade_Mease_Trfase_CS"/>
</dbReference>
<evidence type="ECO:0000256" key="1">
    <source>
        <dbReference type="ARBA" id="ARBA00022490"/>
    </source>
</evidence>
<dbReference type="CDD" id="cd02440">
    <property type="entry name" value="AdoMet_MTases"/>
    <property type="match status" value="1"/>
</dbReference>
<comment type="catalytic activity">
    <reaction evidence="7">
        <text>adenosine(1518)/adenosine(1519) in 16S rRNA + 4 S-adenosyl-L-methionine = N(6)-dimethyladenosine(1518)/N(6)-dimethyladenosine(1519) in 16S rRNA + 4 S-adenosyl-L-homocysteine + 4 H(+)</text>
        <dbReference type="Rhea" id="RHEA:19609"/>
        <dbReference type="Rhea" id="RHEA-COMP:10232"/>
        <dbReference type="Rhea" id="RHEA-COMP:10233"/>
        <dbReference type="ChEBI" id="CHEBI:15378"/>
        <dbReference type="ChEBI" id="CHEBI:57856"/>
        <dbReference type="ChEBI" id="CHEBI:59789"/>
        <dbReference type="ChEBI" id="CHEBI:74411"/>
        <dbReference type="ChEBI" id="CHEBI:74493"/>
        <dbReference type="EC" id="2.1.1.182"/>
    </reaction>
</comment>
<feature type="binding site" evidence="7 8">
    <location>
        <position position="67"/>
    </location>
    <ligand>
        <name>S-adenosyl-L-methionine</name>
        <dbReference type="ChEBI" id="CHEBI:59789"/>
    </ligand>
</feature>
<dbReference type="InterPro" id="IPR020598">
    <property type="entry name" value="rRNA_Ade_methylase_Trfase_N"/>
</dbReference>
<dbReference type="InterPro" id="IPR029063">
    <property type="entry name" value="SAM-dependent_MTases_sf"/>
</dbReference>
<keyword evidence="6 7" id="KW-0694">RNA-binding</keyword>
<feature type="binding site" evidence="7 8">
    <location>
        <position position="110"/>
    </location>
    <ligand>
        <name>S-adenosyl-L-methionine</name>
        <dbReference type="ChEBI" id="CHEBI:59789"/>
    </ligand>
</feature>
<feature type="binding site" evidence="7 8">
    <location>
        <position position="91"/>
    </location>
    <ligand>
        <name>S-adenosyl-L-methionine</name>
        <dbReference type="ChEBI" id="CHEBI:59789"/>
    </ligand>
</feature>
<reference evidence="11" key="1">
    <citation type="journal article" date="2019" name="Int. J. Syst. Evol. Microbiol.">
        <title>The Global Catalogue of Microorganisms (GCM) 10K type strain sequencing project: providing services to taxonomists for standard genome sequencing and annotation.</title>
        <authorList>
            <consortium name="The Broad Institute Genomics Platform"/>
            <consortium name="The Broad Institute Genome Sequencing Center for Infectious Disease"/>
            <person name="Wu L."/>
            <person name="Ma J."/>
        </authorList>
    </citation>
    <scope>NUCLEOTIDE SEQUENCE [LARGE SCALE GENOMIC DNA]</scope>
    <source>
        <strain evidence="11">CCUG 58938</strain>
    </source>
</reference>
<keyword evidence="4 7" id="KW-0808">Transferase</keyword>
<comment type="function">
    <text evidence="7">Specifically dimethylates two adjacent adenosines (A1518 and A1519) in the loop of a conserved hairpin near the 3'-end of 16S rRNA in the 30S particle. May play a critical role in biogenesis of 30S subunits.</text>
</comment>
<accession>A0ABW3K0V6</accession>
<dbReference type="PROSITE" id="PS51689">
    <property type="entry name" value="SAM_RNA_A_N6_MT"/>
    <property type="match status" value="1"/>
</dbReference>
<evidence type="ECO:0000256" key="6">
    <source>
        <dbReference type="ARBA" id="ARBA00022884"/>
    </source>
</evidence>
<dbReference type="HAMAP" id="MF_00607">
    <property type="entry name" value="16SrRNA_methyltr_A"/>
    <property type="match status" value="1"/>
</dbReference>
<keyword evidence="2 7" id="KW-0698">rRNA processing</keyword>
<feature type="binding site" evidence="7 8">
    <location>
        <position position="19"/>
    </location>
    <ligand>
        <name>S-adenosyl-L-methionine</name>
        <dbReference type="ChEBI" id="CHEBI:59789"/>
    </ligand>
</feature>
<dbReference type="GO" id="GO:0052908">
    <property type="term" value="F:16S rRNA (adenine(1518)-N(6)/adenine(1519)-N(6))-dimethyltransferase activity"/>
    <property type="evidence" value="ECO:0007669"/>
    <property type="project" value="UniProtKB-EC"/>
</dbReference>
<dbReference type="RefSeq" id="WP_377576065.1">
    <property type="nucleotide sequence ID" value="NZ_JBHTKA010000001.1"/>
</dbReference>
<evidence type="ECO:0000313" key="10">
    <source>
        <dbReference type="EMBL" id="MFD0998791.1"/>
    </source>
</evidence>
<dbReference type="NCBIfam" id="TIGR00755">
    <property type="entry name" value="ksgA"/>
    <property type="match status" value="1"/>
</dbReference>
<comment type="similarity">
    <text evidence="7">Belongs to the class I-like SAM-binding methyltransferase superfamily. rRNA adenine N(6)-methyltransferase family. RsmA subfamily.</text>
</comment>
<feature type="binding site" evidence="7 8">
    <location>
        <position position="17"/>
    </location>
    <ligand>
        <name>S-adenosyl-L-methionine</name>
        <dbReference type="ChEBI" id="CHEBI:59789"/>
    </ligand>
</feature>
<dbReference type="SMART" id="SM00650">
    <property type="entry name" value="rADc"/>
    <property type="match status" value="1"/>
</dbReference>
<evidence type="ECO:0000256" key="2">
    <source>
        <dbReference type="ARBA" id="ARBA00022552"/>
    </source>
</evidence>
<keyword evidence="5 7" id="KW-0949">S-adenosyl-L-methionine</keyword>
<evidence type="ECO:0000256" key="7">
    <source>
        <dbReference type="HAMAP-Rule" id="MF_00607"/>
    </source>
</evidence>
<dbReference type="SUPFAM" id="SSF53335">
    <property type="entry name" value="S-adenosyl-L-methionine-dependent methyltransferases"/>
    <property type="match status" value="1"/>
</dbReference>
<evidence type="ECO:0000256" key="5">
    <source>
        <dbReference type="ARBA" id="ARBA00022691"/>
    </source>
</evidence>
<dbReference type="PANTHER" id="PTHR11727:SF7">
    <property type="entry name" value="DIMETHYLADENOSINE TRANSFERASE-RELATED"/>
    <property type="match status" value="1"/>
</dbReference>
<keyword evidence="11" id="KW-1185">Reference proteome</keyword>